<gene>
    <name evidence="2" type="ORF">BDQ12DRAFT_315564</name>
</gene>
<proteinExistence type="predicted"/>
<evidence type="ECO:0000313" key="2">
    <source>
        <dbReference type="EMBL" id="TFK31113.1"/>
    </source>
</evidence>
<sequence>MHMTSPLSPHQPPPSPILRSTRSIDPTPSTIPPPVAANLPQTQQIEQITTRSWLLFILFFIPFPPWQELEIGEGWFALGANSCVLQPPSPSPSPNAMGLNKNSIKLNKSNSSAKNKLIKPRRPPTIHVQCRLPPYTSLGSGMVSPPASLSPPGESWVRNPVSPISPFSATPRHTHFPQPNHPLKGVHCCTTTAC</sequence>
<evidence type="ECO:0000256" key="1">
    <source>
        <dbReference type="SAM" id="MobiDB-lite"/>
    </source>
</evidence>
<name>A0A5C3LG06_9AGAR</name>
<dbReference type="AlphaFoldDB" id="A0A5C3LG06"/>
<accession>A0A5C3LG06</accession>
<feature type="compositionally biased region" description="Low complexity" evidence="1">
    <location>
        <begin position="19"/>
        <end position="28"/>
    </location>
</feature>
<feature type="region of interest" description="Disordered" evidence="1">
    <location>
        <begin position="1"/>
        <end position="38"/>
    </location>
</feature>
<organism evidence="2 3">
    <name type="scientific">Crucibulum laeve</name>
    <dbReference type="NCBI Taxonomy" id="68775"/>
    <lineage>
        <taxon>Eukaryota</taxon>
        <taxon>Fungi</taxon>
        <taxon>Dikarya</taxon>
        <taxon>Basidiomycota</taxon>
        <taxon>Agaricomycotina</taxon>
        <taxon>Agaricomycetes</taxon>
        <taxon>Agaricomycetidae</taxon>
        <taxon>Agaricales</taxon>
        <taxon>Agaricineae</taxon>
        <taxon>Nidulariaceae</taxon>
        <taxon>Crucibulum</taxon>
    </lineage>
</organism>
<reference evidence="2 3" key="1">
    <citation type="journal article" date="2019" name="Nat. Ecol. Evol.">
        <title>Megaphylogeny resolves global patterns of mushroom evolution.</title>
        <authorList>
            <person name="Varga T."/>
            <person name="Krizsan K."/>
            <person name="Foldi C."/>
            <person name="Dima B."/>
            <person name="Sanchez-Garcia M."/>
            <person name="Sanchez-Ramirez S."/>
            <person name="Szollosi G.J."/>
            <person name="Szarkandi J.G."/>
            <person name="Papp V."/>
            <person name="Albert L."/>
            <person name="Andreopoulos W."/>
            <person name="Angelini C."/>
            <person name="Antonin V."/>
            <person name="Barry K.W."/>
            <person name="Bougher N.L."/>
            <person name="Buchanan P."/>
            <person name="Buyck B."/>
            <person name="Bense V."/>
            <person name="Catcheside P."/>
            <person name="Chovatia M."/>
            <person name="Cooper J."/>
            <person name="Damon W."/>
            <person name="Desjardin D."/>
            <person name="Finy P."/>
            <person name="Geml J."/>
            <person name="Haridas S."/>
            <person name="Hughes K."/>
            <person name="Justo A."/>
            <person name="Karasinski D."/>
            <person name="Kautmanova I."/>
            <person name="Kiss B."/>
            <person name="Kocsube S."/>
            <person name="Kotiranta H."/>
            <person name="LaButti K.M."/>
            <person name="Lechner B.E."/>
            <person name="Liimatainen K."/>
            <person name="Lipzen A."/>
            <person name="Lukacs Z."/>
            <person name="Mihaltcheva S."/>
            <person name="Morgado L.N."/>
            <person name="Niskanen T."/>
            <person name="Noordeloos M.E."/>
            <person name="Ohm R.A."/>
            <person name="Ortiz-Santana B."/>
            <person name="Ovrebo C."/>
            <person name="Racz N."/>
            <person name="Riley R."/>
            <person name="Savchenko A."/>
            <person name="Shiryaev A."/>
            <person name="Soop K."/>
            <person name="Spirin V."/>
            <person name="Szebenyi C."/>
            <person name="Tomsovsky M."/>
            <person name="Tulloss R.E."/>
            <person name="Uehling J."/>
            <person name="Grigoriev I.V."/>
            <person name="Vagvolgyi C."/>
            <person name="Papp T."/>
            <person name="Martin F.M."/>
            <person name="Miettinen O."/>
            <person name="Hibbett D.S."/>
            <person name="Nagy L.G."/>
        </authorList>
    </citation>
    <scope>NUCLEOTIDE SEQUENCE [LARGE SCALE GENOMIC DNA]</scope>
    <source>
        <strain evidence="2 3">CBS 166.37</strain>
    </source>
</reference>
<evidence type="ECO:0000313" key="3">
    <source>
        <dbReference type="Proteomes" id="UP000308652"/>
    </source>
</evidence>
<dbReference type="EMBL" id="ML213903">
    <property type="protein sequence ID" value="TFK31113.1"/>
    <property type="molecule type" value="Genomic_DNA"/>
</dbReference>
<dbReference type="Proteomes" id="UP000308652">
    <property type="component" value="Unassembled WGS sequence"/>
</dbReference>
<keyword evidence="3" id="KW-1185">Reference proteome</keyword>
<protein>
    <submittedName>
        <fullName evidence="2">Uncharacterized protein</fullName>
    </submittedName>
</protein>